<evidence type="ECO:0000313" key="1">
    <source>
        <dbReference type="EMBL" id="DAF56299.1"/>
    </source>
</evidence>
<name>A0A8S5SZT7_9CAUD</name>
<sequence>MADKNSFYRERAKALEKRLEREQEWETYFPGITNREYATYADACACGMARRLDEIEAAALVASWCGFQEERITIVTTEKPLERNRHGKIHCRDGIASYDRRPVLVMSFAVRTPDGAQPHEGTMQYIRFEVLGRLYELVDSDLRVL</sequence>
<organism evidence="1">
    <name type="scientific">Siphoviridae sp. ctPyh10</name>
    <dbReference type="NCBI Taxonomy" id="2827865"/>
    <lineage>
        <taxon>Viruses</taxon>
        <taxon>Duplodnaviria</taxon>
        <taxon>Heunggongvirae</taxon>
        <taxon>Uroviricota</taxon>
        <taxon>Caudoviricetes</taxon>
    </lineage>
</organism>
<accession>A0A8S5SZT7</accession>
<protein>
    <submittedName>
        <fullName evidence="1">Uncharacterized protein</fullName>
    </submittedName>
</protein>
<dbReference type="EMBL" id="BK032711">
    <property type="protein sequence ID" value="DAF56299.1"/>
    <property type="molecule type" value="Genomic_DNA"/>
</dbReference>
<proteinExistence type="predicted"/>
<reference evidence="1" key="1">
    <citation type="journal article" date="2021" name="Proc. Natl. Acad. Sci. U.S.A.">
        <title>A Catalog of Tens of Thousands of Viruses from Human Metagenomes Reveals Hidden Associations with Chronic Diseases.</title>
        <authorList>
            <person name="Tisza M.J."/>
            <person name="Buck C.B."/>
        </authorList>
    </citation>
    <scope>NUCLEOTIDE SEQUENCE</scope>
    <source>
        <strain evidence="1">CtPyh10</strain>
    </source>
</reference>